<dbReference type="InterPro" id="IPR050618">
    <property type="entry name" value="Ubq-SigPath_Reg"/>
</dbReference>
<dbReference type="Proteomes" id="UP000054107">
    <property type="component" value="Unassembled WGS sequence"/>
</dbReference>
<dbReference type="SMART" id="SM00449">
    <property type="entry name" value="SPRY"/>
    <property type="match status" value="1"/>
</dbReference>
<dbReference type="InterPro" id="IPR006595">
    <property type="entry name" value="CTLH_C"/>
</dbReference>
<evidence type="ECO:0000313" key="4">
    <source>
        <dbReference type="EMBL" id="CEP11786.1"/>
    </source>
</evidence>
<dbReference type="InterPro" id="IPR013144">
    <property type="entry name" value="CRA_dom"/>
</dbReference>
<dbReference type="AlphaFoldDB" id="A0A0B7N0E9"/>
<protein>
    <recommendedName>
        <fullName evidence="6">B30.2/SPRY domain-containing protein</fullName>
    </recommendedName>
</protein>
<evidence type="ECO:0000313" key="5">
    <source>
        <dbReference type="Proteomes" id="UP000054107"/>
    </source>
</evidence>
<evidence type="ECO:0000259" key="2">
    <source>
        <dbReference type="PROSITE" id="PS50188"/>
    </source>
</evidence>
<sequence length="662" mass="73507">MSTQNTTYSSAFPPLQAFPWPYHKQPSFQHAPSPASTPSTPLSLFAALAPPKYPAYLKHTSYATLVSDQHQHLQQKKRCSSDDYNRELVEVDLRLPQYWSFNDKSRHLQVGLNGCDLAFHAQTPGPGKKELIEAASIRTNFPVRPQCGIYYYEISVISMGHDGLFAIGFCDLAHPLDKLPGASSGSLGYHGQNGHIYQQNSKGKSYGPSFAPGDVVGCGINFANNTVFFTKNGVSLGCACDDVDLSCSLYPCIGLSTQGEKIAANFGQQEYAFDIAQYIKDQQRASIDHVCHATVKETPRNKYRIDTKAQIDELILSHLIHQGYFDTAQAMKKNMEHVGNTKHQTPLSSSNDELDQETRRSIRKSLMTGHVDEAMEKTQKMYPNLLASNQDLLFQLKTQKYLDLLTDDNHHEPSCTQSFCSSDLVSSNSSDTDDETMSVHSGRSRTLSASSHDLQHQILYEEQPATFGHHSTLQVSPPPQLPVAASGRRLSWAAIAAPPSSDSHAEETQQLLNGRRRRLSSVSNYSRRDSYSSSLSLNEEDEASKTMAVVRKAIHYGQQLQEEYKNTQYWVELMEMFALLSFADPRSSPMSHLLDASRRDSVASDLNNAIQEACILAYRHRAMNSNLELVLKQAIVSGKELALAGHGKASLMHIQNQVVSGN</sequence>
<evidence type="ECO:0008006" key="6">
    <source>
        <dbReference type="Google" id="ProtNLM"/>
    </source>
</evidence>
<dbReference type="OrthoDB" id="25503at2759"/>
<dbReference type="SMART" id="SM00667">
    <property type="entry name" value="LisH"/>
    <property type="match status" value="1"/>
</dbReference>
<gene>
    <name evidence="4" type="primary">PARPA_05675.1 scaffold 19499</name>
</gene>
<dbReference type="InterPro" id="IPR001870">
    <property type="entry name" value="B30.2/SPRY"/>
</dbReference>
<dbReference type="InterPro" id="IPR006594">
    <property type="entry name" value="LisH"/>
</dbReference>
<proteinExistence type="predicted"/>
<feature type="region of interest" description="Disordered" evidence="1">
    <location>
        <begin position="496"/>
        <end position="538"/>
    </location>
</feature>
<dbReference type="PROSITE" id="PS50896">
    <property type="entry name" value="LISH"/>
    <property type="match status" value="1"/>
</dbReference>
<name>A0A0B7N0E9_9FUNG</name>
<dbReference type="InterPro" id="IPR003877">
    <property type="entry name" value="SPRY_dom"/>
</dbReference>
<feature type="domain" description="B30.2/SPRY" evidence="2">
    <location>
        <begin position="77"/>
        <end position="271"/>
    </location>
</feature>
<dbReference type="SUPFAM" id="SSF49899">
    <property type="entry name" value="Concanavalin A-like lectins/glucanases"/>
    <property type="match status" value="1"/>
</dbReference>
<dbReference type="Pfam" id="PF10607">
    <property type="entry name" value="CTLH"/>
    <property type="match status" value="2"/>
</dbReference>
<dbReference type="PROSITE" id="PS50188">
    <property type="entry name" value="B302_SPRY"/>
    <property type="match status" value="1"/>
</dbReference>
<reference evidence="4 5" key="1">
    <citation type="submission" date="2014-09" db="EMBL/GenBank/DDBJ databases">
        <authorList>
            <person name="Ellenberger Sabrina"/>
        </authorList>
    </citation>
    <scope>NUCLEOTIDE SEQUENCE [LARGE SCALE GENOMIC DNA]</scope>
    <source>
        <strain evidence="4 5">CBS 412.66</strain>
    </source>
</reference>
<dbReference type="Pfam" id="PF00622">
    <property type="entry name" value="SPRY"/>
    <property type="match status" value="1"/>
</dbReference>
<dbReference type="Gene3D" id="2.60.120.920">
    <property type="match status" value="1"/>
</dbReference>
<keyword evidence="5" id="KW-1185">Reference proteome</keyword>
<feature type="region of interest" description="Disordered" evidence="1">
    <location>
        <begin position="412"/>
        <end position="452"/>
    </location>
</feature>
<dbReference type="InterPro" id="IPR043136">
    <property type="entry name" value="B30.2/SPRY_sf"/>
</dbReference>
<organism evidence="4 5">
    <name type="scientific">Parasitella parasitica</name>
    <dbReference type="NCBI Taxonomy" id="35722"/>
    <lineage>
        <taxon>Eukaryota</taxon>
        <taxon>Fungi</taxon>
        <taxon>Fungi incertae sedis</taxon>
        <taxon>Mucoromycota</taxon>
        <taxon>Mucoromycotina</taxon>
        <taxon>Mucoromycetes</taxon>
        <taxon>Mucorales</taxon>
        <taxon>Mucorineae</taxon>
        <taxon>Mucoraceae</taxon>
        <taxon>Parasitella</taxon>
    </lineage>
</organism>
<dbReference type="EMBL" id="LN726961">
    <property type="protein sequence ID" value="CEP11786.1"/>
    <property type="molecule type" value="Genomic_DNA"/>
</dbReference>
<feature type="compositionally biased region" description="Low complexity" evidence="1">
    <location>
        <begin position="520"/>
        <end position="537"/>
    </location>
</feature>
<feature type="domain" description="CTLH" evidence="3">
    <location>
        <begin position="357"/>
        <end position="412"/>
    </location>
</feature>
<dbReference type="SMART" id="SM00668">
    <property type="entry name" value="CTLH"/>
    <property type="match status" value="1"/>
</dbReference>
<evidence type="ECO:0000256" key="1">
    <source>
        <dbReference type="SAM" id="MobiDB-lite"/>
    </source>
</evidence>
<dbReference type="InterPro" id="IPR013320">
    <property type="entry name" value="ConA-like_dom_sf"/>
</dbReference>
<feature type="compositionally biased region" description="Low complexity" evidence="1">
    <location>
        <begin position="418"/>
        <end position="430"/>
    </location>
</feature>
<feature type="compositionally biased region" description="Polar residues" evidence="1">
    <location>
        <begin position="438"/>
        <end position="452"/>
    </location>
</feature>
<dbReference type="PANTHER" id="PTHR12864">
    <property type="entry name" value="RAN BINDING PROTEIN 9-RELATED"/>
    <property type="match status" value="1"/>
</dbReference>
<accession>A0A0B7N0E9</accession>
<dbReference type="STRING" id="35722.A0A0B7N0E9"/>
<evidence type="ECO:0000259" key="3">
    <source>
        <dbReference type="PROSITE" id="PS50897"/>
    </source>
</evidence>
<dbReference type="PROSITE" id="PS50897">
    <property type="entry name" value="CTLH"/>
    <property type="match status" value="1"/>
</dbReference>
<dbReference type="SMART" id="SM00757">
    <property type="entry name" value="CRA"/>
    <property type="match status" value="1"/>
</dbReference>
<dbReference type="InterPro" id="IPR024964">
    <property type="entry name" value="CTLH/CRA"/>
</dbReference>